<evidence type="ECO:0000256" key="3">
    <source>
        <dbReference type="ARBA" id="ARBA00022840"/>
    </source>
</evidence>
<dbReference type="Pfam" id="PF00225">
    <property type="entry name" value="Kinesin"/>
    <property type="match status" value="1"/>
</dbReference>
<dbReference type="PROSITE" id="PS00411">
    <property type="entry name" value="KINESIN_MOTOR_1"/>
    <property type="match status" value="1"/>
</dbReference>
<dbReference type="Proteomes" id="UP001190700">
    <property type="component" value="Unassembled WGS sequence"/>
</dbReference>
<dbReference type="SUPFAM" id="SSF52540">
    <property type="entry name" value="P-loop containing nucleoside triphosphate hydrolases"/>
    <property type="match status" value="1"/>
</dbReference>
<feature type="binding site" evidence="6">
    <location>
        <begin position="196"/>
        <end position="203"/>
    </location>
    <ligand>
        <name>ATP</name>
        <dbReference type="ChEBI" id="CHEBI:30616"/>
    </ligand>
</feature>
<sequence>MASLRPGQDGLETPRRQKLLKPPGSPVCYTGPSTRSRSRVDPALEAEVTNTASKALGKRIFDRAPSARAHQIPSTPIERGTKSRPQTAPVSAAKRVRDECKNGVQVIVRVRPTSGAETSAGTLNCIEVQDSREVQISEFASGKDVLRQHRLRSRRFVFDSAFDGRSTQEEVYGKSAKPLVEAVMEGRGNATCFCYGATGAGKTHTMLGTAEQPGVMVLALRDLFRAVQQGADGFQVMLSYLEIYNELVKDLLKPSGTTLELREDPHTGVGVVGLTQVEATSTEEVMALLHKGNRSRTTEPTRANATSSRSHAILQIFITRPQTRAVSKLSLIDLAGSERALATDIRTVRSAEGAHINKSLLALSGCINALVQEALAIAAARHASVLILGSIGTP</sequence>
<dbReference type="InterPro" id="IPR001752">
    <property type="entry name" value="Kinesin_motor_dom"/>
</dbReference>
<evidence type="ECO:0000313" key="11">
    <source>
        <dbReference type="Proteomes" id="UP001190700"/>
    </source>
</evidence>
<dbReference type="PANTHER" id="PTHR47968:SF13">
    <property type="entry name" value="KINESIN-LIKE PROTEIN KIF19 ISOFORM X1"/>
    <property type="match status" value="1"/>
</dbReference>
<keyword evidence="4" id="KW-0175">Coiled coil</keyword>
<dbReference type="GO" id="GO:0007018">
    <property type="term" value="P:microtubule-based movement"/>
    <property type="evidence" value="ECO:0007669"/>
    <property type="project" value="InterPro"/>
</dbReference>
<evidence type="ECO:0000313" key="10">
    <source>
        <dbReference type="EMBL" id="KAK3278667.1"/>
    </source>
</evidence>
<evidence type="ECO:0000256" key="8">
    <source>
        <dbReference type="SAM" id="MobiDB-lite"/>
    </source>
</evidence>
<accession>A0AAE0GIJ0</accession>
<dbReference type="PRINTS" id="PR00380">
    <property type="entry name" value="KINESINHEAVY"/>
</dbReference>
<comment type="caution">
    <text evidence="10">The sequence shown here is derived from an EMBL/GenBank/DDBJ whole genome shotgun (WGS) entry which is preliminary data.</text>
</comment>
<dbReference type="AlphaFoldDB" id="A0AAE0GIJ0"/>
<keyword evidence="1 7" id="KW-0493">Microtubule</keyword>
<proteinExistence type="inferred from homology"/>
<name>A0AAE0GIJ0_9CHLO</name>
<dbReference type="Gene3D" id="3.40.850.10">
    <property type="entry name" value="Kinesin motor domain"/>
    <property type="match status" value="1"/>
</dbReference>
<dbReference type="PANTHER" id="PTHR47968">
    <property type="entry name" value="CENTROMERE PROTEIN E"/>
    <property type="match status" value="1"/>
</dbReference>
<keyword evidence="2 6" id="KW-0547">Nucleotide-binding</keyword>
<dbReference type="GO" id="GO:0003777">
    <property type="term" value="F:microtubule motor activity"/>
    <property type="evidence" value="ECO:0007669"/>
    <property type="project" value="InterPro"/>
</dbReference>
<comment type="similarity">
    <text evidence="6 7">Belongs to the TRAFAC class myosin-kinesin ATPase superfamily. Kinesin family.</text>
</comment>
<organism evidence="10 11">
    <name type="scientific">Cymbomonas tetramitiformis</name>
    <dbReference type="NCBI Taxonomy" id="36881"/>
    <lineage>
        <taxon>Eukaryota</taxon>
        <taxon>Viridiplantae</taxon>
        <taxon>Chlorophyta</taxon>
        <taxon>Pyramimonadophyceae</taxon>
        <taxon>Pyramimonadales</taxon>
        <taxon>Pyramimonadaceae</taxon>
        <taxon>Cymbomonas</taxon>
    </lineage>
</organism>
<feature type="region of interest" description="Disordered" evidence="8">
    <location>
        <begin position="1"/>
        <end position="43"/>
    </location>
</feature>
<protein>
    <recommendedName>
        <fullName evidence="7">Kinesin-like protein</fullName>
    </recommendedName>
</protein>
<dbReference type="EMBL" id="LGRX02005333">
    <property type="protein sequence ID" value="KAK3278667.1"/>
    <property type="molecule type" value="Genomic_DNA"/>
</dbReference>
<evidence type="ECO:0000256" key="6">
    <source>
        <dbReference type="PROSITE-ProRule" id="PRU00283"/>
    </source>
</evidence>
<keyword evidence="3 6" id="KW-0067">ATP-binding</keyword>
<feature type="domain" description="Kinesin motor" evidence="9">
    <location>
        <begin position="103"/>
        <end position="394"/>
    </location>
</feature>
<dbReference type="InterPro" id="IPR019821">
    <property type="entry name" value="Kinesin_motor_CS"/>
</dbReference>
<dbReference type="InterPro" id="IPR036961">
    <property type="entry name" value="Kinesin_motor_dom_sf"/>
</dbReference>
<evidence type="ECO:0000256" key="2">
    <source>
        <dbReference type="ARBA" id="ARBA00022741"/>
    </source>
</evidence>
<feature type="region of interest" description="Disordered" evidence="8">
    <location>
        <begin position="65"/>
        <end position="93"/>
    </location>
</feature>
<gene>
    <name evidence="10" type="ORF">CYMTET_13408</name>
</gene>
<evidence type="ECO:0000256" key="5">
    <source>
        <dbReference type="ARBA" id="ARBA00023175"/>
    </source>
</evidence>
<evidence type="ECO:0000256" key="1">
    <source>
        <dbReference type="ARBA" id="ARBA00022701"/>
    </source>
</evidence>
<dbReference type="InterPro" id="IPR027640">
    <property type="entry name" value="Kinesin-like_fam"/>
</dbReference>
<evidence type="ECO:0000256" key="7">
    <source>
        <dbReference type="RuleBase" id="RU000394"/>
    </source>
</evidence>
<reference evidence="10 11" key="1">
    <citation type="journal article" date="2015" name="Genome Biol. Evol.">
        <title>Comparative Genomics of a Bacterivorous Green Alga Reveals Evolutionary Causalities and Consequences of Phago-Mixotrophic Mode of Nutrition.</title>
        <authorList>
            <person name="Burns J.A."/>
            <person name="Paasch A."/>
            <person name="Narechania A."/>
            <person name="Kim E."/>
        </authorList>
    </citation>
    <scope>NUCLEOTIDE SEQUENCE [LARGE SCALE GENOMIC DNA]</scope>
    <source>
        <strain evidence="10 11">PLY_AMNH</strain>
    </source>
</reference>
<dbReference type="PROSITE" id="PS50067">
    <property type="entry name" value="KINESIN_MOTOR_2"/>
    <property type="match status" value="1"/>
</dbReference>
<keyword evidence="5 6" id="KW-0505">Motor protein</keyword>
<dbReference type="GO" id="GO:0005524">
    <property type="term" value="F:ATP binding"/>
    <property type="evidence" value="ECO:0007669"/>
    <property type="project" value="UniProtKB-UniRule"/>
</dbReference>
<dbReference type="GO" id="GO:0005874">
    <property type="term" value="C:microtubule"/>
    <property type="evidence" value="ECO:0007669"/>
    <property type="project" value="UniProtKB-KW"/>
</dbReference>
<evidence type="ECO:0000256" key="4">
    <source>
        <dbReference type="ARBA" id="ARBA00023054"/>
    </source>
</evidence>
<dbReference type="SMART" id="SM00129">
    <property type="entry name" value="KISc"/>
    <property type="match status" value="1"/>
</dbReference>
<keyword evidence="11" id="KW-1185">Reference proteome</keyword>
<dbReference type="InterPro" id="IPR027417">
    <property type="entry name" value="P-loop_NTPase"/>
</dbReference>
<evidence type="ECO:0000259" key="9">
    <source>
        <dbReference type="PROSITE" id="PS50067"/>
    </source>
</evidence>
<dbReference type="GO" id="GO:0008017">
    <property type="term" value="F:microtubule binding"/>
    <property type="evidence" value="ECO:0007669"/>
    <property type="project" value="InterPro"/>
</dbReference>